<accession>A0ACC0YTG2</accession>
<evidence type="ECO:0000313" key="2">
    <source>
        <dbReference type="Proteomes" id="UP001163603"/>
    </source>
</evidence>
<gene>
    <name evidence="1" type="ORF">Pint_28124</name>
</gene>
<protein>
    <submittedName>
        <fullName evidence="1">Uncharacterized protein</fullName>
    </submittedName>
</protein>
<dbReference type="EMBL" id="CM047740">
    <property type="protein sequence ID" value="KAJ0040818.1"/>
    <property type="molecule type" value="Genomic_DNA"/>
</dbReference>
<name>A0ACC0YTG2_9ROSI</name>
<sequence length="97" mass="10592">MPILTHSCLAGAMASTVLLHLICGVLAVLSVSLVNADDPYRYYTWTVTYGTVAPLGVPQQVILINGQFPGPRLDVVTNDNIILNLINKLDQPFLLTW</sequence>
<organism evidence="1 2">
    <name type="scientific">Pistacia integerrima</name>
    <dbReference type="NCBI Taxonomy" id="434235"/>
    <lineage>
        <taxon>Eukaryota</taxon>
        <taxon>Viridiplantae</taxon>
        <taxon>Streptophyta</taxon>
        <taxon>Embryophyta</taxon>
        <taxon>Tracheophyta</taxon>
        <taxon>Spermatophyta</taxon>
        <taxon>Magnoliopsida</taxon>
        <taxon>eudicotyledons</taxon>
        <taxon>Gunneridae</taxon>
        <taxon>Pentapetalae</taxon>
        <taxon>rosids</taxon>
        <taxon>malvids</taxon>
        <taxon>Sapindales</taxon>
        <taxon>Anacardiaceae</taxon>
        <taxon>Pistacia</taxon>
    </lineage>
</organism>
<keyword evidence="2" id="KW-1185">Reference proteome</keyword>
<comment type="caution">
    <text evidence="1">The sequence shown here is derived from an EMBL/GenBank/DDBJ whole genome shotgun (WGS) entry which is preliminary data.</text>
</comment>
<proteinExistence type="predicted"/>
<reference evidence="2" key="1">
    <citation type="journal article" date="2023" name="G3 (Bethesda)">
        <title>Genome assembly and association tests identify interacting loci associated with vigor, precocity, and sex in interspecific pistachio rootstocks.</title>
        <authorList>
            <person name="Palmer W."/>
            <person name="Jacygrad E."/>
            <person name="Sagayaradj S."/>
            <person name="Cavanaugh K."/>
            <person name="Han R."/>
            <person name="Bertier L."/>
            <person name="Beede B."/>
            <person name="Kafkas S."/>
            <person name="Golino D."/>
            <person name="Preece J."/>
            <person name="Michelmore R."/>
        </authorList>
    </citation>
    <scope>NUCLEOTIDE SEQUENCE [LARGE SCALE GENOMIC DNA]</scope>
</reference>
<evidence type="ECO:0000313" key="1">
    <source>
        <dbReference type="EMBL" id="KAJ0040818.1"/>
    </source>
</evidence>
<dbReference type="Proteomes" id="UP001163603">
    <property type="component" value="Chromosome 5"/>
</dbReference>